<keyword evidence="2" id="KW-1133">Transmembrane helix</keyword>
<dbReference type="OrthoDB" id="3020506at2759"/>
<evidence type="ECO:0000256" key="1">
    <source>
        <dbReference type="SAM" id="MobiDB-lite"/>
    </source>
</evidence>
<comment type="caution">
    <text evidence="3">The sequence shown here is derived from an EMBL/GenBank/DDBJ whole genome shotgun (WGS) entry which is preliminary data.</text>
</comment>
<evidence type="ECO:0000313" key="4">
    <source>
        <dbReference type="Proteomes" id="UP000772434"/>
    </source>
</evidence>
<feature type="transmembrane region" description="Helical" evidence="2">
    <location>
        <begin position="143"/>
        <end position="164"/>
    </location>
</feature>
<name>A0A9P5Q0L2_9AGAR</name>
<feature type="transmembrane region" description="Helical" evidence="2">
    <location>
        <begin position="55"/>
        <end position="74"/>
    </location>
</feature>
<protein>
    <submittedName>
        <fullName evidence="3">Uncharacterized protein</fullName>
    </submittedName>
</protein>
<feature type="transmembrane region" description="Helical" evidence="2">
    <location>
        <begin position="103"/>
        <end position="122"/>
    </location>
</feature>
<dbReference type="AlphaFoldDB" id="A0A9P5Q0L2"/>
<evidence type="ECO:0000313" key="3">
    <source>
        <dbReference type="EMBL" id="KAF9071907.1"/>
    </source>
</evidence>
<keyword evidence="4" id="KW-1185">Reference proteome</keyword>
<feature type="transmembrane region" description="Helical" evidence="2">
    <location>
        <begin position="20"/>
        <end position="43"/>
    </location>
</feature>
<gene>
    <name evidence="3" type="ORF">BDP27DRAFT_1418719</name>
</gene>
<dbReference type="EMBL" id="JADNRY010000029">
    <property type="protein sequence ID" value="KAF9071907.1"/>
    <property type="molecule type" value="Genomic_DNA"/>
</dbReference>
<feature type="transmembrane region" description="Helical" evidence="2">
    <location>
        <begin position="170"/>
        <end position="189"/>
    </location>
</feature>
<organism evidence="3 4">
    <name type="scientific">Rhodocollybia butyracea</name>
    <dbReference type="NCBI Taxonomy" id="206335"/>
    <lineage>
        <taxon>Eukaryota</taxon>
        <taxon>Fungi</taxon>
        <taxon>Dikarya</taxon>
        <taxon>Basidiomycota</taxon>
        <taxon>Agaricomycotina</taxon>
        <taxon>Agaricomycetes</taxon>
        <taxon>Agaricomycetidae</taxon>
        <taxon>Agaricales</taxon>
        <taxon>Marasmiineae</taxon>
        <taxon>Omphalotaceae</taxon>
        <taxon>Rhodocollybia</taxon>
    </lineage>
</organism>
<accession>A0A9P5Q0L2</accession>
<keyword evidence="2" id="KW-0472">Membrane</keyword>
<reference evidence="3" key="1">
    <citation type="submission" date="2020-11" db="EMBL/GenBank/DDBJ databases">
        <authorList>
            <consortium name="DOE Joint Genome Institute"/>
            <person name="Ahrendt S."/>
            <person name="Riley R."/>
            <person name="Andreopoulos W."/>
            <person name="Labutti K."/>
            <person name="Pangilinan J."/>
            <person name="Ruiz-Duenas F.J."/>
            <person name="Barrasa J.M."/>
            <person name="Sanchez-Garcia M."/>
            <person name="Camarero S."/>
            <person name="Miyauchi S."/>
            <person name="Serrano A."/>
            <person name="Linde D."/>
            <person name="Babiker R."/>
            <person name="Drula E."/>
            <person name="Ayuso-Fernandez I."/>
            <person name="Pacheco R."/>
            <person name="Padilla G."/>
            <person name="Ferreira P."/>
            <person name="Barriuso J."/>
            <person name="Kellner H."/>
            <person name="Castanera R."/>
            <person name="Alfaro M."/>
            <person name="Ramirez L."/>
            <person name="Pisabarro A.G."/>
            <person name="Kuo A."/>
            <person name="Tritt A."/>
            <person name="Lipzen A."/>
            <person name="He G."/>
            <person name="Yan M."/>
            <person name="Ng V."/>
            <person name="Cullen D."/>
            <person name="Martin F."/>
            <person name="Rosso M.-N."/>
            <person name="Henrissat B."/>
            <person name="Hibbett D."/>
            <person name="Martinez A.T."/>
            <person name="Grigoriev I.V."/>
        </authorList>
    </citation>
    <scope>NUCLEOTIDE SEQUENCE</scope>
    <source>
        <strain evidence="3">AH 40177</strain>
    </source>
</reference>
<feature type="region of interest" description="Disordered" evidence="1">
    <location>
        <begin position="237"/>
        <end position="269"/>
    </location>
</feature>
<dbReference type="Proteomes" id="UP000772434">
    <property type="component" value="Unassembled WGS sequence"/>
</dbReference>
<proteinExistence type="predicted"/>
<keyword evidence="2" id="KW-0812">Transmembrane</keyword>
<evidence type="ECO:0000256" key="2">
    <source>
        <dbReference type="SAM" id="Phobius"/>
    </source>
</evidence>
<sequence length="269" mass="30107">MVFASIWIDAAERALEKDCITIMIFRSLSSYSMLLLLELVLMLRVFALYDRSRAIGIFLLFLLALRISTSTYTVQDHIRFPKKMKLTRNCMTKLDFKDPRDPVFVFIYGELAVHMAILGLAMKRTIWDLRQYSHSLFPILNRDGLKVFGAIGVAMIAVAVGSVKTGVPSIFIYPIFIAIVSAAGCHTILNLQKVKLASADANSSEPKKDIELTTIENGSTSIWDTRTFQIVEDDTITEPEQDADLSSSEGGVYVVDKPEDECSYTSNEL</sequence>